<reference evidence="1 2" key="1">
    <citation type="submission" date="2020-05" db="EMBL/GenBank/DDBJ databases">
        <title>Horizontal transmission and recombination maintain forever young bacterial symbiont genomes.</title>
        <authorList>
            <person name="Russell S.L."/>
            <person name="Pepper-Tunick E."/>
            <person name="Svedberg J."/>
            <person name="Byrne A."/>
            <person name="Ruelas Castillo J."/>
            <person name="Vollmers C."/>
            <person name="Beinart R.A."/>
            <person name="Corbett-Detig R."/>
        </authorList>
    </citation>
    <scope>NUCLEOTIDE SEQUENCE [LARGE SCALE GENOMIC DNA]</scope>
    <source>
        <strain evidence="1">455</strain>
    </source>
</reference>
<sequence length="64" mass="6959">MHYVIFISAPITDNAIPAVQTILTKCGAGNDTINGGAGSDIFVYANTDNGEDNHNSASYLRWWR</sequence>
<name>A0A853F392_9GAMM</name>
<evidence type="ECO:0000313" key="1">
    <source>
        <dbReference type="EMBL" id="NYT27451.1"/>
    </source>
</evidence>
<evidence type="ECO:0008006" key="3">
    <source>
        <dbReference type="Google" id="ProtNLM"/>
    </source>
</evidence>
<evidence type="ECO:0000313" key="2">
    <source>
        <dbReference type="Proteomes" id="UP000568751"/>
    </source>
</evidence>
<dbReference type="EMBL" id="JACCHT010000001">
    <property type="protein sequence ID" value="NYT27451.1"/>
    <property type="molecule type" value="Genomic_DNA"/>
</dbReference>
<comment type="caution">
    <text evidence="1">The sequence shown here is derived from an EMBL/GenBank/DDBJ whole genome shotgun (WGS) entry which is preliminary data.</text>
</comment>
<dbReference type="Proteomes" id="UP000568751">
    <property type="component" value="Unassembled WGS sequence"/>
</dbReference>
<gene>
    <name evidence="1" type="ORF">H0A76_05845</name>
</gene>
<proteinExistence type="predicted"/>
<protein>
    <recommendedName>
        <fullName evidence="3">Peptidase M10 serralysin C-terminal domain-containing protein</fullName>
    </recommendedName>
</protein>
<dbReference type="AlphaFoldDB" id="A0A853F392"/>
<organism evidence="1 2">
    <name type="scientific">Candidatus Thiodubiliella endoseptemdiera</name>
    <dbReference type="NCBI Taxonomy" id="2738886"/>
    <lineage>
        <taxon>Bacteria</taxon>
        <taxon>Pseudomonadati</taxon>
        <taxon>Pseudomonadota</taxon>
        <taxon>Gammaproteobacteria</taxon>
        <taxon>Candidatus Pseudothioglobaceae</taxon>
        <taxon>Candidatus Thiodubiliella</taxon>
    </lineage>
</organism>
<dbReference type="Gene3D" id="2.150.10.10">
    <property type="entry name" value="Serralysin-like metalloprotease, C-terminal"/>
    <property type="match status" value="1"/>
</dbReference>
<dbReference type="InterPro" id="IPR011049">
    <property type="entry name" value="Serralysin-like_metalloprot_C"/>
</dbReference>
<dbReference type="SUPFAM" id="SSF51120">
    <property type="entry name" value="beta-Roll"/>
    <property type="match status" value="1"/>
</dbReference>
<accession>A0A853F392</accession>